<dbReference type="EMBL" id="KV429084">
    <property type="protein sequence ID" value="KZT66797.1"/>
    <property type="molecule type" value="Genomic_DNA"/>
</dbReference>
<name>A0A165NCA3_9APHY</name>
<dbReference type="Proteomes" id="UP000076727">
    <property type="component" value="Unassembled WGS sequence"/>
</dbReference>
<evidence type="ECO:0000313" key="2">
    <source>
        <dbReference type="Proteomes" id="UP000076727"/>
    </source>
</evidence>
<gene>
    <name evidence="1" type="ORF">DAEQUDRAFT_441149</name>
</gene>
<keyword evidence="2" id="KW-1185">Reference proteome</keyword>
<protein>
    <submittedName>
        <fullName evidence="1">Uncharacterized protein</fullName>
    </submittedName>
</protein>
<dbReference type="AlphaFoldDB" id="A0A165NCA3"/>
<accession>A0A165NCA3</accession>
<reference evidence="1 2" key="1">
    <citation type="journal article" date="2016" name="Mol. Biol. Evol.">
        <title>Comparative Genomics of Early-Diverging Mushroom-Forming Fungi Provides Insights into the Origins of Lignocellulose Decay Capabilities.</title>
        <authorList>
            <person name="Nagy L.G."/>
            <person name="Riley R."/>
            <person name="Tritt A."/>
            <person name="Adam C."/>
            <person name="Daum C."/>
            <person name="Floudas D."/>
            <person name="Sun H."/>
            <person name="Yadav J.S."/>
            <person name="Pangilinan J."/>
            <person name="Larsson K.H."/>
            <person name="Matsuura K."/>
            <person name="Barry K."/>
            <person name="Labutti K."/>
            <person name="Kuo R."/>
            <person name="Ohm R.A."/>
            <person name="Bhattacharya S.S."/>
            <person name="Shirouzu T."/>
            <person name="Yoshinaga Y."/>
            <person name="Martin F.M."/>
            <person name="Grigoriev I.V."/>
            <person name="Hibbett D.S."/>
        </authorList>
    </citation>
    <scope>NUCLEOTIDE SEQUENCE [LARGE SCALE GENOMIC DNA]</scope>
    <source>
        <strain evidence="1 2">L-15889</strain>
    </source>
</reference>
<evidence type="ECO:0000313" key="1">
    <source>
        <dbReference type="EMBL" id="KZT66797.1"/>
    </source>
</evidence>
<sequence>MLQPRSAASGRPARPSFERCTALVRQPCDARCPVRGVASHHASSPDMLHWRAACSQGYMSAGAPENAGQLLKSCERPIWYIDAQRADPRAAPRSAMRDSGAGACDVGNWCARALSAAMPLLGRPRRNCCYAPIMIRSFSHCFYPGRPNLRCSSSLCNLRSL</sequence>
<organism evidence="1 2">
    <name type="scientific">Daedalea quercina L-15889</name>
    <dbReference type="NCBI Taxonomy" id="1314783"/>
    <lineage>
        <taxon>Eukaryota</taxon>
        <taxon>Fungi</taxon>
        <taxon>Dikarya</taxon>
        <taxon>Basidiomycota</taxon>
        <taxon>Agaricomycotina</taxon>
        <taxon>Agaricomycetes</taxon>
        <taxon>Polyporales</taxon>
        <taxon>Fomitopsis</taxon>
    </lineage>
</organism>
<proteinExistence type="predicted"/>